<sequence>MGKFQAPTEGNYNLTSVCLCDSWIGCDKKTSLKVKVLKRSRAGTRGVATAEEGPTPEDGIEEEEEEEEDGYDDYESEYSEDDEDVKDTKGKGAVANGVVHGKGSGSSSDGSGSEEE</sequence>
<dbReference type="PANTHER" id="PTHR24075">
    <property type="entry name" value="SEC63 DOMAIN-CONTAINING"/>
    <property type="match status" value="1"/>
</dbReference>
<dbReference type="GO" id="GO:0006614">
    <property type="term" value="P:SRP-dependent cotranslational protein targeting to membrane"/>
    <property type="evidence" value="ECO:0007669"/>
    <property type="project" value="TreeGrafter"/>
</dbReference>
<dbReference type="AlphaFoldDB" id="A0A5B6ZCL0"/>
<dbReference type="EMBL" id="GHES01011498">
    <property type="protein sequence ID" value="MPA42057.1"/>
    <property type="molecule type" value="Transcribed_RNA"/>
</dbReference>
<evidence type="ECO:0000256" key="1">
    <source>
        <dbReference type="SAM" id="MobiDB-lite"/>
    </source>
</evidence>
<proteinExistence type="predicted"/>
<reference evidence="2" key="1">
    <citation type="submission" date="2019-08" db="EMBL/GenBank/DDBJ databases">
        <title>Reference gene set and small RNA set construction with multiple tissues from Davidia involucrata Baill.</title>
        <authorList>
            <person name="Yang H."/>
            <person name="Zhou C."/>
            <person name="Li G."/>
            <person name="Wang J."/>
            <person name="Gao P."/>
            <person name="Wang M."/>
            <person name="Wang R."/>
            <person name="Zhao Y."/>
        </authorList>
    </citation>
    <scope>NUCLEOTIDE SEQUENCE</scope>
    <source>
        <tissue evidence="2">Mixed with DoveR01_LX</tissue>
    </source>
</reference>
<dbReference type="Gene3D" id="2.60.40.150">
    <property type="entry name" value="C2 domain"/>
    <property type="match status" value="1"/>
</dbReference>
<dbReference type="GO" id="GO:0031207">
    <property type="term" value="C:Sec62/Sec63 complex"/>
    <property type="evidence" value="ECO:0007669"/>
    <property type="project" value="TreeGrafter"/>
</dbReference>
<dbReference type="GO" id="GO:0008320">
    <property type="term" value="F:protein transmembrane transporter activity"/>
    <property type="evidence" value="ECO:0007669"/>
    <property type="project" value="TreeGrafter"/>
</dbReference>
<dbReference type="PANTHER" id="PTHR24075:SF0">
    <property type="entry name" value="TRANSLOCATION PROTEIN SEC63 HOMOLOG"/>
    <property type="match status" value="1"/>
</dbReference>
<dbReference type="InterPro" id="IPR014756">
    <property type="entry name" value="Ig_E-set"/>
</dbReference>
<feature type="compositionally biased region" description="Low complexity" evidence="1">
    <location>
        <begin position="105"/>
        <end position="116"/>
    </location>
</feature>
<gene>
    <name evidence="2" type="ORF">Din_011498</name>
</gene>
<evidence type="ECO:0000313" key="2">
    <source>
        <dbReference type="EMBL" id="MPA42057.1"/>
    </source>
</evidence>
<dbReference type="GO" id="GO:0003723">
    <property type="term" value="F:RNA binding"/>
    <property type="evidence" value="ECO:0007669"/>
    <property type="project" value="TreeGrafter"/>
</dbReference>
<name>A0A5B6ZCL0_DAVIN</name>
<accession>A0A5B6ZCL0</accession>
<protein>
    <submittedName>
        <fullName evidence="2">Putative dnaJ protein ERDJ2A</fullName>
    </submittedName>
</protein>
<feature type="compositionally biased region" description="Acidic residues" evidence="1">
    <location>
        <begin position="54"/>
        <end position="85"/>
    </location>
</feature>
<dbReference type="SUPFAM" id="SSF81296">
    <property type="entry name" value="E set domains"/>
    <property type="match status" value="1"/>
</dbReference>
<organism evidence="2">
    <name type="scientific">Davidia involucrata</name>
    <name type="common">Dove tree</name>
    <dbReference type="NCBI Taxonomy" id="16924"/>
    <lineage>
        <taxon>Eukaryota</taxon>
        <taxon>Viridiplantae</taxon>
        <taxon>Streptophyta</taxon>
        <taxon>Embryophyta</taxon>
        <taxon>Tracheophyta</taxon>
        <taxon>Spermatophyta</taxon>
        <taxon>Magnoliopsida</taxon>
        <taxon>eudicotyledons</taxon>
        <taxon>Gunneridae</taxon>
        <taxon>Pentapetalae</taxon>
        <taxon>asterids</taxon>
        <taxon>Cornales</taxon>
        <taxon>Nyssaceae</taxon>
        <taxon>Davidia</taxon>
    </lineage>
</organism>
<feature type="region of interest" description="Disordered" evidence="1">
    <location>
        <begin position="40"/>
        <end position="116"/>
    </location>
</feature>
<dbReference type="GO" id="GO:0006620">
    <property type="term" value="P:post-translational protein targeting to endoplasmic reticulum membrane"/>
    <property type="evidence" value="ECO:0007669"/>
    <property type="project" value="TreeGrafter"/>
</dbReference>
<dbReference type="InterPro" id="IPR035892">
    <property type="entry name" value="C2_domain_sf"/>
</dbReference>